<feature type="domain" description="Glutaredoxin" evidence="1">
    <location>
        <begin position="5"/>
        <end position="61"/>
    </location>
</feature>
<organism evidence="2">
    <name type="scientific">Proteinivorax hydrogeniformans</name>
    <dbReference type="NCBI Taxonomy" id="1826727"/>
    <lineage>
        <taxon>Bacteria</taxon>
        <taxon>Bacillati</taxon>
        <taxon>Bacillota</taxon>
        <taxon>Clostridia</taxon>
        <taxon>Eubacteriales</taxon>
        <taxon>Proteinivoracaceae</taxon>
        <taxon>Proteinivorax</taxon>
    </lineage>
</organism>
<dbReference type="PROSITE" id="PS51354">
    <property type="entry name" value="GLUTAREDOXIN_2"/>
    <property type="match status" value="1"/>
</dbReference>
<dbReference type="CDD" id="cd02976">
    <property type="entry name" value="NrdH"/>
    <property type="match status" value="1"/>
</dbReference>
<dbReference type="InterPro" id="IPR002109">
    <property type="entry name" value="Glutaredoxin"/>
</dbReference>
<proteinExistence type="predicted"/>
<evidence type="ECO:0000259" key="1">
    <source>
        <dbReference type="Pfam" id="PF00462"/>
    </source>
</evidence>
<dbReference type="EMBL" id="CP159485">
    <property type="protein sequence ID" value="XCI30026.1"/>
    <property type="molecule type" value="Genomic_DNA"/>
</dbReference>
<dbReference type="RefSeq" id="WP_353894570.1">
    <property type="nucleotide sequence ID" value="NZ_CP159485.1"/>
</dbReference>
<name>A0AAU8HXC0_9FIRM</name>
<dbReference type="InterPro" id="IPR036249">
    <property type="entry name" value="Thioredoxin-like_sf"/>
</dbReference>
<reference evidence="2" key="1">
    <citation type="journal article" date="2018" name="Antonie Van Leeuwenhoek">
        <title>Proteinivorax hydrogeniformans sp. nov., an anaerobic, haloalkaliphilic bacterium fermenting proteinaceous compounds with high hydrogen production.</title>
        <authorList>
            <person name="Boltyanskaya Y."/>
            <person name="Detkova E."/>
            <person name="Pimenov N."/>
            <person name="Kevbrin V."/>
        </authorList>
    </citation>
    <scope>NUCLEOTIDE SEQUENCE</scope>
    <source>
        <strain evidence="2">Z-710</strain>
    </source>
</reference>
<dbReference type="Gene3D" id="3.40.30.10">
    <property type="entry name" value="Glutaredoxin"/>
    <property type="match status" value="1"/>
</dbReference>
<gene>
    <name evidence="2" type="ORF">PRVXH_001826</name>
</gene>
<dbReference type="SUPFAM" id="SSF52833">
    <property type="entry name" value="Thioredoxin-like"/>
    <property type="match status" value="1"/>
</dbReference>
<dbReference type="Pfam" id="PF00462">
    <property type="entry name" value="Glutaredoxin"/>
    <property type="match status" value="1"/>
</dbReference>
<accession>A0AAU8HXC0</accession>
<dbReference type="AlphaFoldDB" id="A0AAU8HXC0"/>
<reference evidence="2" key="2">
    <citation type="submission" date="2024-06" db="EMBL/GenBank/DDBJ databases">
        <authorList>
            <person name="Petrova K.O."/>
            <person name="Toshchakov S.V."/>
            <person name="Boltjanskaja Y.V."/>
            <person name="Kevbrin V.V."/>
        </authorList>
    </citation>
    <scope>NUCLEOTIDE SEQUENCE</scope>
    <source>
        <strain evidence="2">Z-710</strain>
    </source>
</reference>
<protein>
    <submittedName>
        <fullName evidence="2">Glutaredoxin</fullName>
    </submittedName>
</protein>
<evidence type="ECO:0000313" key="2">
    <source>
        <dbReference type="EMBL" id="XCI30026.1"/>
    </source>
</evidence>
<sequence>MNDLKLFTMSTCPYCIKVERYMEDNNISVSLADIKKDPKNKEELIEKGGKVQVPMLLIDGKALYESEEIIKWFKGRPDSL</sequence>